<comment type="caution">
    <text evidence="11">The sequence shown here is derived from an EMBL/GenBank/DDBJ whole genome shotgun (WGS) entry which is preliminary data.</text>
</comment>
<dbReference type="Gene3D" id="3.40.1190.10">
    <property type="entry name" value="Mur-like, catalytic domain"/>
    <property type="match status" value="1"/>
</dbReference>
<comment type="function">
    <text evidence="7 8">Cell wall formation. Catalyzes the addition of glutamate to the nucleotide precursor UDP-N-acetylmuramoyl-L-alanine (UMA).</text>
</comment>
<dbReference type="InterPro" id="IPR036565">
    <property type="entry name" value="Mur-like_cat_sf"/>
</dbReference>
<dbReference type="Proteomes" id="UP001580928">
    <property type="component" value="Unassembled WGS sequence"/>
</dbReference>
<dbReference type="InterPro" id="IPR004101">
    <property type="entry name" value="Mur_ligase_C"/>
</dbReference>
<evidence type="ECO:0000256" key="2">
    <source>
        <dbReference type="ARBA" id="ARBA00004752"/>
    </source>
</evidence>
<keyword evidence="12" id="KW-1185">Reference proteome</keyword>
<dbReference type="EC" id="6.3.2.9" evidence="7 8"/>
<evidence type="ECO:0000256" key="3">
    <source>
        <dbReference type="ARBA" id="ARBA00022490"/>
    </source>
</evidence>
<dbReference type="Pfam" id="PF02875">
    <property type="entry name" value="Mur_ligase_C"/>
    <property type="match status" value="1"/>
</dbReference>
<keyword evidence="4 7" id="KW-0436">Ligase</keyword>
<organism evidence="11 12">
    <name type="scientific">Albibacterium profundi</name>
    <dbReference type="NCBI Taxonomy" id="3134906"/>
    <lineage>
        <taxon>Bacteria</taxon>
        <taxon>Pseudomonadati</taxon>
        <taxon>Bacteroidota</taxon>
        <taxon>Sphingobacteriia</taxon>
        <taxon>Sphingobacteriales</taxon>
        <taxon>Sphingobacteriaceae</taxon>
        <taxon>Albibacterium</taxon>
    </lineage>
</organism>
<evidence type="ECO:0000256" key="5">
    <source>
        <dbReference type="ARBA" id="ARBA00022741"/>
    </source>
</evidence>
<evidence type="ECO:0000256" key="4">
    <source>
        <dbReference type="ARBA" id="ARBA00022598"/>
    </source>
</evidence>
<keyword evidence="3 7" id="KW-0963">Cytoplasm</keyword>
<dbReference type="Pfam" id="PF08245">
    <property type="entry name" value="Mur_ligase_M"/>
    <property type="match status" value="1"/>
</dbReference>
<evidence type="ECO:0000313" key="11">
    <source>
        <dbReference type="EMBL" id="MFB5946151.1"/>
    </source>
</evidence>
<evidence type="ECO:0000256" key="6">
    <source>
        <dbReference type="ARBA" id="ARBA00022840"/>
    </source>
</evidence>
<dbReference type="SUPFAM" id="SSF53623">
    <property type="entry name" value="MurD-like peptide ligases, catalytic domain"/>
    <property type="match status" value="1"/>
</dbReference>
<dbReference type="SUPFAM" id="SSF53244">
    <property type="entry name" value="MurD-like peptide ligases, peptide-binding domain"/>
    <property type="match status" value="1"/>
</dbReference>
<dbReference type="Gene3D" id="3.90.190.20">
    <property type="entry name" value="Mur ligase, C-terminal domain"/>
    <property type="match status" value="1"/>
</dbReference>
<comment type="similarity">
    <text evidence="7">Belongs to the MurCDEF family.</text>
</comment>
<evidence type="ECO:0000259" key="9">
    <source>
        <dbReference type="Pfam" id="PF02875"/>
    </source>
</evidence>
<keyword evidence="7 8" id="KW-0573">Peptidoglycan synthesis</keyword>
<dbReference type="NCBIfam" id="TIGR01087">
    <property type="entry name" value="murD"/>
    <property type="match status" value="1"/>
</dbReference>
<feature type="domain" description="Mur ligase C-terminal" evidence="9">
    <location>
        <begin position="319"/>
        <end position="432"/>
    </location>
</feature>
<dbReference type="PANTHER" id="PTHR43692">
    <property type="entry name" value="UDP-N-ACETYLMURAMOYLALANINE--D-GLUTAMATE LIGASE"/>
    <property type="match status" value="1"/>
</dbReference>
<keyword evidence="7 8" id="KW-0961">Cell wall biogenesis/degradation</keyword>
<accession>A0ABV5CF13</accession>
<protein>
    <recommendedName>
        <fullName evidence="7 8">UDP-N-acetylmuramoylalanine--D-glutamate ligase</fullName>
        <ecNumber evidence="7 8">6.3.2.9</ecNumber>
    </recommendedName>
    <alternativeName>
        <fullName evidence="7">D-glutamic acid-adding enzyme</fullName>
    </alternativeName>
    <alternativeName>
        <fullName evidence="7">UDP-N-acetylmuramoyl-L-alanyl-D-glutamate synthetase</fullName>
    </alternativeName>
</protein>
<dbReference type="Gene3D" id="3.40.50.720">
    <property type="entry name" value="NAD(P)-binding Rossmann-like Domain"/>
    <property type="match status" value="1"/>
</dbReference>
<comment type="catalytic activity">
    <reaction evidence="7 8">
        <text>UDP-N-acetyl-alpha-D-muramoyl-L-alanine + D-glutamate + ATP = UDP-N-acetyl-alpha-D-muramoyl-L-alanyl-D-glutamate + ADP + phosphate + H(+)</text>
        <dbReference type="Rhea" id="RHEA:16429"/>
        <dbReference type="ChEBI" id="CHEBI:15378"/>
        <dbReference type="ChEBI" id="CHEBI:29986"/>
        <dbReference type="ChEBI" id="CHEBI:30616"/>
        <dbReference type="ChEBI" id="CHEBI:43474"/>
        <dbReference type="ChEBI" id="CHEBI:83898"/>
        <dbReference type="ChEBI" id="CHEBI:83900"/>
        <dbReference type="ChEBI" id="CHEBI:456216"/>
        <dbReference type="EC" id="6.3.2.9"/>
    </reaction>
</comment>
<dbReference type="InterPro" id="IPR013221">
    <property type="entry name" value="Mur_ligase_cen"/>
</dbReference>
<feature type="binding site" evidence="7">
    <location>
        <begin position="118"/>
        <end position="124"/>
    </location>
    <ligand>
        <name>ATP</name>
        <dbReference type="ChEBI" id="CHEBI:30616"/>
    </ligand>
</feature>
<evidence type="ECO:0000256" key="8">
    <source>
        <dbReference type="RuleBase" id="RU003664"/>
    </source>
</evidence>
<name>A0ABV5CF13_9SPHI</name>
<dbReference type="Pfam" id="PF21799">
    <property type="entry name" value="MurD-like_N"/>
    <property type="match status" value="1"/>
</dbReference>
<dbReference type="SUPFAM" id="SSF51984">
    <property type="entry name" value="MurCD N-terminal domain"/>
    <property type="match status" value="1"/>
</dbReference>
<keyword evidence="5 7" id="KW-0547">Nucleotide-binding</keyword>
<evidence type="ECO:0000259" key="10">
    <source>
        <dbReference type="Pfam" id="PF08245"/>
    </source>
</evidence>
<dbReference type="InterPro" id="IPR036615">
    <property type="entry name" value="Mur_ligase_C_dom_sf"/>
</dbReference>
<comment type="subcellular location">
    <subcellularLocation>
        <location evidence="1 7 8">Cytoplasm</location>
    </subcellularLocation>
</comment>
<dbReference type="InterPro" id="IPR005762">
    <property type="entry name" value="MurD"/>
</dbReference>
<reference evidence="11 12" key="1">
    <citation type="submission" date="2024-04" db="EMBL/GenBank/DDBJ databases">
        <title>Albibacterium profundi sp. nov., isolated from sediment of the Challenger Deep of Mariana Trench.</title>
        <authorList>
            <person name="Wang Y."/>
        </authorList>
    </citation>
    <scope>NUCLEOTIDE SEQUENCE [LARGE SCALE GENOMIC DNA]</scope>
    <source>
        <strain evidence="11 12">RHL897</strain>
    </source>
</reference>
<keyword evidence="6 7" id="KW-0067">ATP-binding</keyword>
<dbReference type="GO" id="GO:0008764">
    <property type="term" value="F:UDP-N-acetylmuramoylalanine-D-glutamate ligase activity"/>
    <property type="evidence" value="ECO:0007669"/>
    <property type="project" value="UniProtKB-EC"/>
</dbReference>
<feature type="domain" description="Mur ligase central" evidence="10">
    <location>
        <begin position="116"/>
        <end position="296"/>
    </location>
</feature>
<evidence type="ECO:0000256" key="1">
    <source>
        <dbReference type="ARBA" id="ARBA00004496"/>
    </source>
</evidence>
<comment type="pathway">
    <text evidence="2 7 8">Cell wall biogenesis; peptidoglycan biosynthesis.</text>
</comment>
<dbReference type="EMBL" id="JBBVGT010000002">
    <property type="protein sequence ID" value="MFB5946151.1"/>
    <property type="molecule type" value="Genomic_DNA"/>
</dbReference>
<keyword evidence="7 8" id="KW-0131">Cell cycle</keyword>
<evidence type="ECO:0000256" key="7">
    <source>
        <dbReference type="HAMAP-Rule" id="MF_00639"/>
    </source>
</evidence>
<dbReference type="RefSeq" id="WP_375557680.1">
    <property type="nucleotide sequence ID" value="NZ_JBBVGT010000002.1"/>
</dbReference>
<sequence>MEELRNNIDKQKLVVLGAGESGVGAAILAQRKGYDVFVSDYGAIPLAFKARLNEYKIPYEEDGHNELVILGSQIVIKSPGIPQTAPIVKKVKEAEIDILSEIEFASQYTDAQLICITGSNGKSTTATLTWFILRQAGLNVGLAGNIGKSFAEQVAHEKHDYYVLEISSFMLDDIKQMKIDIAVLLNITPDHLDRYDYKMENYAKSKFKIIQNQDQGGVFIFNQDDEEIMKRLDSYTTPAQKYPFTQQGELVEGAYVDMDHNIVIKVLNQDTFDMSINELALQGKHNVYNNMASGIVAKVLELRNESIRESMGEYQNIAHRLEHVSQIGGVNFINDSKATNVNSVWYALESMPGDVVLIMGGVDKGNDYHILKDLVRTKVRAIVCIGEDNQRIHEAFSDDTEIMVNTANMQDAVSMAYHLAKKGDTVLLSPACASFDLFKNYEDRGDQFKSAVRDL</sequence>
<gene>
    <name evidence="7 11" type="primary">murD</name>
    <name evidence="11" type="ORF">WKR92_09935</name>
</gene>
<dbReference type="PANTHER" id="PTHR43692:SF1">
    <property type="entry name" value="UDP-N-ACETYLMURAMOYLALANINE--D-GLUTAMATE LIGASE"/>
    <property type="match status" value="1"/>
</dbReference>
<proteinExistence type="inferred from homology"/>
<evidence type="ECO:0000313" key="12">
    <source>
        <dbReference type="Proteomes" id="UP001580928"/>
    </source>
</evidence>
<keyword evidence="7 8" id="KW-0133">Cell shape</keyword>
<dbReference type="HAMAP" id="MF_00639">
    <property type="entry name" value="MurD"/>
    <property type="match status" value="1"/>
</dbReference>
<keyword evidence="7 8" id="KW-0132">Cell division</keyword>